<reference evidence="2" key="1">
    <citation type="submission" date="2022-11" db="UniProtKB">
        <authorList>
            <consortium name="WormBaseParasite"/>
        </authorList>
    </citation>
    <scope>IDENTIFICATION</scope>
</reference>
<organism evidence="1 2">
    <name type="scientific">Panagrolaimus sp. JU765</name>
    <dbReference type="NCBI Taxonomy" id="591449"/>
    <lineage>
        <taxon>Eukaryota</taxon>
        <taxon>Metazoa</taxon>
        <taxon>Ecdysozoa</taxon>
        <taxon>Nematoda</taxon>
        <taxon>Chromadorea</taxon>
        <taxon>Rhabditida</taxon>
        <taxon>Tylenchina</taxon>
        <taxon>Panagrolaimomorpha</taxon>
        <taxon>Panagrolaimoidea</taxon>
        <taxon>Panagrolaimidae</taxon>
        <taxon>Panagrolaimus</taxon>
    </lineage>
</organism>
<evidence type="ECO:0000313" key="1">
    <source>
        <dbReference type="Proteomes" id="UP000887576"/>
    </source>
</evidence>
<name>A0AC34QK33_9BILA</name>
<accession>A0AC34QK33</accession>
<dbReference type="Proteomes" id="UP000887576">
    <property type="component" value="Unplaced"/>
</dbReference>
<protein>
    <submittedName>
        <fullName evidence="2">5-hydroxyisourate hydrolase</fullName>
    </submittedName>
</protein>
<evidence type="ECO:0000313" key="2">
    <source>
        <dbReference type="WBParaSite" id="JU765_v2.g17030.t1"/>
    </source>
</evidence>
<sequence>MATNETTLAELSPAKVFPENSISSHVLDTANGSPGAQVEVSSYFLESDGSWKLLAITKTDMNGRVPCVHPNTDLIAGIYKLRFDVKKYFDNLKQKTFYPYAEIVFEIDDSSKHYHIPLTLSNYGYATYKGQ</sequence>
<proteinExistence type="predicted"/>
<dbReference type="WBParaSite" id="JU765_v2.g17030.t1">
    <property type="protein sequence ID" value="JU765_v2.g17030.t1"/>
    <property type="gene ID" value="JU765_v2.g17030"/>
</dbReference>